<reference evidence="2" key="1">
    <citation type="journal article" date="2023" name="G3 (Bethesda)">
        <title>Genome assembly and association tests identify interacting loci associated with vigor, precocity, and sex in interspecific pistachio rootstocks.</title>
        <authorList>
            <person name="Palmer W."/>
            <person name="Jacygrad E."/>
            <person name="Sagayaradj S."/>
            <person name="Cavanaugh K."/>
            <person name="Han R."/>
            <person name="Bertier L."/>
            <person name="Beede B."/>
            <person name="Kafkas S."/>
            <person name="Golino D."/>
            <person name="Preece J."/>
            <person name="Michelmore R."/>
        </authorList>
    </citation>
    <scope>NUCLEOTIDE SEQUENCE [LARGE SCALE GENOMIC DNA]</scope>
</reference>
<proteinExistence type="predicted"/>
<sequence length="383" mass="42588">MKMAEKLCKVGIVFVGDDKVSCRRWWPECNTLPLGWDEASGHIIPLLDLTHRLLSRGLNVTVLLTPNTVSLLDPLLSSRYSSSLRSLIFPSPESPTRPGFVFNMMSLRDLHYPLLLQWFRSHPSPLVAIISDFFLGWTHQLASEVGVARVVFSCTGAFGLSIFFTLWRDQPKRDDPHNDNSLVHFPNLPNCPHLPWYQVPTLYRTSKPGEPVWEFVKDVALGDIASWGIVFNTSAHLEQVYIEHIKTQVGHDRLWAVGPLLPKGDDLAGGTTTNRGGSSSVACHESCNAVGEADGRVSYCRRKKSGVGIRVGEAIQNIPESTELARLLIESLDDRRPERVKAKELRDAVLGGVAQGGSSDKYLDEFVRSLNELQSPKVPTKQS</sequence>
<name>A0ACC0ZA96_9ROSI</name>
<accession>A0ACC0ZA96</accession>
<keyword evidence="2" id="KW-1185">Reference proteome</keyword>
<organism evidence="1 2">
    <name type="scientific">Pistacia integerrima</name>
    <dbReference type="NCBI Taxonomy" id="434235"/>
    <lineage>
        <taxon>Eukaryota</taxon>
        <taxon>Viridiplantae</taxon>
        <taxon>Streptophyta</taxon>
        <taxon>Embryophyta</taxon>
        <taxon>Tracheophyta</taxon>
        <taxon>Spermatophyta</taxon>
        <taxon>Magnoliopsida</taxon>
        <taxon>eudicotyledons</taxon>
        <taxon>Gunneridae</taxon>
        <taxon>Pentapetalae</taxon>
        <taxon>rosids</taxon>
        <taxon>malvids</taxon>
        <taxon>Sapindales</taxon>
        <taxon>Anacardiaceae</taxon>
        <taxon>Pistacia</taxon>
    </lineage>
</organism>
<protein>
    <submittedName>
        <fullName evidence="1">Uncharacterized protein</fullName>
    </submittedName>
</protein>
<gene>
    <name evidence="1" type="ORF">Pint_16313</name>
</gene>
<evidence type="ECO:0000313" key="2">
    <source>
        <dbReference type="Proteomes" id="UP001163603"/>
    </source>
</evidence>
<dbReference type="Proteomes" id="UP001163603">
    <property type="component" value="Chromosome 2"/>
</dbReference>
<evidence type="ECO:0000313" key="1">
    <source>
        <dbReference type="EMBL" id="KAJ0047524.1"/>
    </source>
</evidence>
<dbReference type="EMBL" id="CM047737">
    <property type="protein sequence ID" value="KAJ0047524.1"/>
    <property type="molecule type" value="Genomic_DNA"/>
</dbReference>
<comment type="caution">
    <text evidence="1">The sequence shown here is derived from an EMBL/GenBank/DDBJ whole genome shotgun (WGS) entry which is preliminary data.</text>
</comment>